<dbReference type="OMA" id="FMEFLPQ"/>
<reference evidence="8 9" key="1">
    <citation type="journal article" date="2016" name="G3 (Bethesda)">
        <title>First Draft Assembly and Annotation of the Genome of a California Endemic Oak Quercus lobata Nee (Fagaceae).</title>
        <authorList>
            <person name="Sork V.L."/>
            <person name="Fitz-Gibbon S.T."/>
            <person name="Puiu D."/>
            <person name="Crepeau M."/>
            <person name="Gugger P.F."/>
            <person name="Sherman R."/>
            <person name="Stevens K."/>
            <person name="Langley C.H."/>
            <person name="Pellegrini M."/>
            <person name="Salzberg S.L."/>
        </authorList>
    </citation>
    <scope>NUCLEOTIDE SEQUENCE [LARGE SCALE GENOMIC DNA]</scope>
    <source>
        <strain evidence="8 9">cv. SW786</strain>
    </source>
</reference>
<dbReference type="InterPro" id="IPR005123">
    <property type="entry name" value="Oxoglu/Fe-dep_dioxygenase_dom"/>
</dbReference>
<evidence type="ECO:0000256" key="5">
    <source>
        <dbReference type="RuleBase" id="RU003682"/>
    </source>
</evidence>
<evidence type="ECO:0000256" key="3">
    <source>
        <dbReference type="ARBA" id="ARBA00022896"/>
    </source>
</evidence>
<keyword evidence="3" id="KW-0847">Vitamin C</keyword>
<dbReference type="InterPro" id="IPR044861">
    <property type="entry name" value="IPNS-like_FE2OG_OXY"/>
</dbReference>
<dbReference type="InterPro" id="IPR050295">
    <property type="entry name" value="Plant_2OG-oxidoreductases"/>
</dbReference>
<accession>A0A7N2RAY0</accession>
<dbReference type="InterPro" id="IPR027443">
    <property type="entry name" value="IPNS-like_sf"/>
</dbReference>
<evidence type="ECO:0000256" key="1">
    <source>
        <dbReference type="ARBA" id="ARBA00008056"/>
    </source>
</evidence>
<dbReference type="Gramene" id="QL09p040832:mrna">
    <property type="protein sequence ID" value="QL09p040832:mrna"/>
    <property type="gene ID" value="QL09p040832"/>
</dbReference>
<feature type="region of interest" description="Disordered" evidence="6">
    <location>
        <begin position="397"/>
        <end position="430"/>
    </location>
</feature>
<dbReference type="PANTHER" id="PTHR47991">
    <property type="entry name" value="OXOGLUTARATE/IRON-DEPENDENT DIOXYGENASE"/>
    <property type="match status" value="1"/>
</dbReference>
<evidence type="ECO:0000256" key="6">
    <source>
        <dbReference type="SAM" id="MobiDB-lite"/>
    </source>
</evidence>
<dbReference type="SUPFAM" id="SSF51197">
    <property type="entry name" value="Clavaminate synthase-like"/>
    <property type="match status" value="1"/>
</dbReference>
<dbReference type="GO" id="GO:0016491">
    <property type="term" value="F:oxidoreductase activity"/>
    <property type="evidence" value="ECO:0007669"/>
    <property type="project" value="UniProtKB-KW"/>
</dbReference>
<sequence length="430" mass="47885">MEHLVSSWYNDRSLPESYILPPEDRPGMLPLGKNIPVVDLGAHDQTDILQQILEASQEFGMFQVINHGVPSNLIDEAMGVFKEFHALSAEDKAIETSKDPDKSCYMYTSSHNYATEKYHFWRDGLFHHCNPLEKYIQFWPEKPPKYREVVATYTAELRKVVFRILEFIAQGLGLNPDHFSSELCENQVVLVNHYPPCPDPSLTLGLCKHRDPIVINILLQSDVYGLEVLKDEEWIGVEPIPYAFVVTLGVLMQIISNGKLKGAVHRVVTNSNLARTTATFGLHPLYETLIEPAEALVDASNPALWKVGVVSKESEEESKESFATTPSSGGEEGRPANMPLVKSHSSDFLVPVDISGVLPLPSPSSSHHYQKRVIAVTPTVPATLGSHRSAHPIVKAKALSDRTDNPEQNPTKNGQKTHHTRPHAPPEFFA</sequence>
<evidence type="ECO:0000313" key="8">
    <source>
        <dbReference type="EnsemblPlants" id="QL09p040832:mrna"/>
    </source>
</evidence>
<dbReference type="Pfam" id="PF14226">
    <property type="entry name" value="DIOX_N"/>
    <property type="match status" value="1"/>
</dbReference>
<dbReference type="Pfam" id="PF03171">
    <property type="entry name" value="2OG-FeII_Oxy"/>
    <property type="match status" value="1"/>
</dbReference>
<name>A0A7N2RAY0_QUELO</name>
<dbReference type="PROSITE" id="PS51471">
    <property type="entry name" value="FE2OG_OXY"/>
    <property type="match status" value="1"/>
</dbReference>
<keyword evidence="4 5" id="KW-0408">Iron</keyword>
<evidence type="ECO:0000259" key="7">
    <source>
        <dbReference type="PROSITE" id="PS51471"/>
    </source>
</evidence>
<dbReference type="Proteomes" id="UP000594261">
    <property type="component" value="Chromosome 9"/>
</dbReference>
<feature type="region of interest" description="Disordered" evidence="6">
    <location>
        <begin position="315"/>
        <end position="341"/>
    </location>
</feature>
<dbReference type="EMBL" id="LRBV02000009">
    <property type="status" value="NOT_ANNOTATED_CDS"/>
    <property type="molecule type" value="Genomic_DNA"/>
</dbReference>
<keyword evidence="9" id="KW-1185">Reference proteome</keyword>
<dbReference type="GO" id="GO:0031418">
    <property type="term" value="F:L-ascorbic acid binding"/>
    <property type="evidence" value="ECO:0007669"/>
    <property type="project" value="UniProtKB-KW"/>
</dbReference>
<keyword evidence="2 5" id="KW-0479">Metal-binding</keyword>
<dbReference type="EnsemblPlants" id="QL09p040832:mrna">
    <property type="protein sequence ID" value="QL09p040832:mrna"/>
    <property type="gene ID" value="QL09p040832"/>
</dbReference>
<evidence type="ECO:0000313" key="9">
    <source>
        <dbReference type="Proteomes" id="UP000594261"/>
    </source>
</evidence>
<proteinExistence type="inferred from homology"/>
<reference evidence="8" key="2">
    <citation type="submission" date="2021-01" db="UniProtKB">
        <authorList>
            <consortium name="EnsemblPlants"/>
        </authorList>
    </citation>
    <scope>IDENTIFICATION</scope>
</reference>
<evidence type="ECO:0000256" key="2">
    <source>
        <dbReference type="ARBA" id="ARBA00022723"/>
    </source>
</evidence>
<comment type="similarity">
    <text evidence="1 5">Belongs to the iron/ascorbate-dependent oxidoreductase family.</text>
</comment>
<dbReference type="GO" id="GO:0046872">
    <property type="term" value="F:metal ion binding"/>
    <property type="evidence" value="ECO:0007669"/>
    <property type="project" value="UniProtKB-KW"/>
</dbReference>
<dbReference type="AlphaFoldDB" id="A0A7N2RAY0"/>
<dbReference type="InParanoid" id="A0A7N2RAY0"/>
<organism evidence="8 9">
    <name type="scientific">Quercus lobata</name>
    <name type="common">Valley oak</name>
    <dbReference type="NCBI Taxonomy" id="97700"/>
    <lineage>
        <taxon>Eukaryota</taxon>
        <taxon>Viridiplantae</taxon>
        <taxon>Streptophyta</taxon>
        <taxon>Embryophyta</taxon>
        <taxon>Tracheophyta</taxon>
        <taxon>Spermatophyta</taxon>
        <taxon>Magnoliopsida</taxon>
        <taxon>eudicotyledons</taxon>
        <taxon>Gunneridae</taxon>
        <taxon>Pentapetalae</taxon>
        <taxon>rosids</taxon>
        <taxon>fabids</taxon>
        <taxon>Fagales</taxon>
        <taxon>Fagaceae</taxon>
        <taxon>Quercus</taxon>
    </lineage>
</organism>
<keyword evidence="5" id="KW-0560">Oxidoreductase</keyword>
<feature type="domain" description="Fe2OG dioxygenase" evidence="7">
    <location>
        <begin position="185"/>
        <end position="284"/>
    </location>
</feature>
<dbReference type="Gene3D" id="2.60.120.330">
    <property type="entry name" value="B-lactam Antibiotic, Isopenicillin N Synthase, Chain"/>
    <property type="match status" value="1"/>
</dbReference>
<evidence type="ECO:0000256" key="4">
    <source>
        <dbReference type="ARBA" id="ARBA00023004"/>
    </source>
</evidence>
<dbReference type="InterPro" id="IPR026992">
    <property type="entry name" value="DIOX_N"/>
</dbReference>
<protein>
    <recommendedName>
        <fullName evidence="7">Fe2OG dioxygenase domain-containing protein</fullName>
    </recommendedName>
</protein>